<keyword evidence="6" id="KW-0862">Zinc</keyword>
<gene>
    <name evidence="13" type="ORF">MNOR_LOCUS25159</name>
</gene>
<evidence type="ECO:0000256" key="1">
    <source>
        <dbReference type="ARBA" id="ARBA00004123"/>
    </source>
</evidence>
<feature type="domain" description="C2H2-type" evidence="12">
    <location>
        <begin position="189"/>
        <end position="216"/>
    </location>
</feature>
<comment type="caution">
    <text evidence="13">The sequence shown here is derived from an EMBL/GenBank/DDBJ whole genome shotgun (WGS) entry which is preliminary data.</text>
</comment>
<evidence type="ECO:0000256" key="5">
    <source>
        <dbReference type="ARBA" id="ARBA00022771"/>
    </source>
</evidence>
<evidence type="ECO:0000256" key="4">
    <source>
        <dbReference type="ARBA" id="ARBA00022737"/>
    </source>
</evidence>
<evidence type="ECO:0000256" key="10">
    <source>
        <dbReference type="ARBA" id="ARBA00023242"/>
    </source>
</evidence>
<keyword evidence="14" id="KW-1185">Reference proteome</keyword>
<dbReference type="FunFam" id="3.30.160.60:FF:000446">
    <property type="entry name" value="Zinc finger protein"/>
    <property type="match status" value="1"/>
</dbReference>
<sequence length="379" mass="44463">MALVQESYSVLQYLEHELADIRAASEQRKLLDMCIGMPQLQPVTDVNHIILNSVQFTPDCLIDSIPNRSISDVHAATDKGVGQISSTYESLMQNMKTREKQHKMMSQYRNTYDMLSKQYRDYFQNLHNNSDVGKEQKMSVAPESVGFNTNSKVMQNSCDCPICGYKCLYESIYHQHMLNHAQNSTYSKYNCLDCDYTCERKKTFDSHMESHNTQKLIECRECDYKNISRHQFMVHIEQTGHKCYKCKECGDIYKYKGELLLHLKNHTVECQICKTNFTKPELKNHMWTHIEKPLKCKECDYRCVTNARLNRHMQTHTKDKPFVCSHCFRRFSTKYSLKRHTLIHSKTREKAHMCKECGSHYTCKNGLTYHLKISGHINI</sequence>
<evidence type="ECO:0000313" key="14">
    <source>
        <dbReference type="Proteomes" id="UP001497623"/>
    </source>
</evidence>
<dbReference type="GO" id="GO:0008270">
    <property type="term" value="F:zinc ion binding"/>
    <property type="evidence" value="ECO:0007669"/>
    <property type="project" value="UniProtKB-KW"/>
</dbReference>
<feature type="domain" description="C2H2-type" evidence="12">
    <location>
        <begin position="352"/>
        <end position="379"/>
    </location>
</feature>
<protein>
    <recommendedName>
        <fullName evidence="12">C2H2-type domain-containing protein</fullName>
    </recommendedName>
</protein>
<dbReference type="InterPro" id="IPR036236">
    <property type="entry name" value="Znf_C2H2_sf"/>
</dbReference>
<evidence type="ECO:0000256" key="9">
    <source>
        <dbReference type="ARBA" id="ARBA00023163"/>
    </source>
</evidence>
<keyword evidence="3" id="KW-0479">Metal-binding</keyword>
<feature type="domain" description="C2H2-type" evidence="12">
    <location>
        <begin position="294"/>
        <end position="321"/>
    </location>
</feature>
<reference evidence="13 14" key="1">
    <citation type="submission" date="2024-05" db="EMBL/GenBank/DDBJ databases">
        <authorList>
            <person name="Wallberg A."/>
        </authorList>
    </citation>
    <scope>NUCLEOTIDE SEQUENCE [LARGE SCALE GENOMIC DNA]</scope>
</reference>
<dbReference type="Pfam" id="PF00096">
    <property type="entry name" value="zf-C2H2"/>
    <property type="match status" value="2"/>
</dbReference>
<feature type="non-terminal residue" evidence="13">
    <location>
        <position position="379"/>
    </location>
</feature>
<evidence type="ECO:0000256" key="8">
    <source>
        <dbReference type="ARBA" id="ARBA00023125"/>
    </source>
</evidence>
<dbReference type="Proteomes" id="UP001497623">
    <property type="component" value="Unassembled WGS sequence"/>
</dbReference>
<dbReference type="SUPFAM" id="SSF57667">
    <property type="entry name" value="beta-beta-alpha zinc fingers"/>
    <property type="match status" value="3"/>
</dbReference>
<comment type="subcellular location">
    <subcellularLocation>
        <location evidence="1">Nucleus</location>
    </subcellularLocation>
</comment>
<evidence type="ECO:0000256" key="6">
    <source>
        <dbReference type="ARBA" id="ARBA00022833"/>
    </source>
</evidence>
<dbReference type="SMART" id="SM00355">
    <property type="entry name" value="ZnF_C2H2"/>
    <property type="match status" value="8"/>
</dbReference>
<organism evidence="13 14">
    <name type="scientific">Meganyctiphanes norvegica</name>
    <name type="common">Northern krill</name>
    <name type="synonym">Thysanopoda norvegica</name>
    <dbReference type="NCBI Taxonomy" id="48144"/>
    <lineage>
        <taxon>Eukaryota</taxon>
        <taxon>Metazoa</taxon>
        <taxon>Ecdysozoa</taxon>
        <taxon>Arthropoda</taxon>
        <taxon>Crustacea</taxon>
        <taxon>Multicrustacea</taxon>
        <taxon>Malacostraca</taxon>
        <taxon>Eumalacostraca</taxon>
        <taxon>Eucarida</taxon>
        <taxon>Euphausiacea</taxon>
        <taxon>Euphausiidae</taxon>
        <taxon>Meganyctiphanes</taxon>
    </lineage>
</organism>
<dbReference type="AlphaFoldDB" id="A0AAV2RM32"/>
<dbReference type="GO" id="GO:0005634">
    <property type="term" value="C:nucleus"/>
    <property type="evidence" value="ECO:0007669"/>
    <property type="project" value="UniProtKB-SubCell"/>
</dbReference>
<keyword evidence="4" id="KW-0677">Repeat</keyword>
<name>A0AAV2RM32_MEGNR</name>
<dbReference type="EMBL" id="CAXKWB010023687">
    <property type="protein sequence ID" value="CAL4125501.1"/>
    <property type="molecule type" value="Genomic_DNA"/>
</dbReference>
<evidence type="ECO:0000313" key="13">
    <source>
        <dbReference type="EMBL" id="CAL4125501.1"/>
    </source>
</evidence>
<dbReference type="GO" id="GO:0006357">
    <property type="term" value="P:regulation of transcription by RNA polymerase II"/>
    <property type="evidence" value="ECO:0007669"/>
    <property type="project" value="UniProtKB-ARBA"/>
</dbReference>
<keyword evidence="5 11" id="KW-0863">Zinc-finger</keyword>
<proteinExistence type="inferred from homology"/>
<accession>A0AAV2RM32</accession>
<dbReference type="GO" id="GO:0003700">
    <property type="term" value="F:DNA-binding transcription factor activity"/>
    <property type="evidence" value="ECO:0007669"/>
    <property type="project" value="TreeGrafter"/>
</dbReference>
<keyword evidence="9" id="KW-0804">Transcription</keyword>
<dbReference type="FunFam" id="3.30.160.60:FF:001289">
    <property type="entry name" value="Zinc finger protein 574"/>
    <property type="match status" value="1"/>
</dbReference>
<evidence type="ECO:0000259" key="12">
    <source>
        <dbReference type="PROSITE" id="PS50157"/>
    </source>
</evidence>
<feature type="domain" description="C2H2-type" evidence="12">
    <location>
        <begin position="244"/>
        <end position="271"/>
    </location>
</feature>
<dbReference type="GO" id="GO:0000978">
    <property type="term" value="F:RNA polymerase II cis-regulatory region sequence-specific DNA binding"/>
    <property type="evidence" value="ECO:0007669"/>
    <property type="project" value="TreeGrafter"/>
</dbReference>
<keyword evidence="8" id="KW-0238">DNA-binding</keyword>
<keyword evidence="10" id="KW-0539">Nucleus</keyword>
<dbReference type="InterPro" id="IPR013087">
    <property type="entry name" value="Znf_C2H2_type"/>
</dbReference>
<comment type="similarity">
    <text evidence="2">Belongs to the hunchback C2H2-type zinc-finger protein family.</text>
</comment>
<dbReference type="PROSITE" id="PS50157">
    <property type="entry name" value="ZINC_FINGER_C2H2_2"/>
    <property type="match status" value="5"/>
</dbReference>
<dbReference type="Gene3D" id="3.30.160.60">
    <property type="entry name" value="Classic Zinc Finger"/>
    <property type="match status" value="4"/>
</dbReference>
<dbReference type="PANTHER" id="PTHR24390">
    <property type="entry name" value="ZINC FINGER PROTEIN"/>
    <property type="match status" value="1"/>
</dbReference>
<dbReference type="PANTHER" id="PTHR24390:SF159">
    <property type="entry name" value="GROWTH FACTOR INDEPENDENT 1 TRANSCRIPTIONAL REPRESSOR"/>
    <property type="match status" value="1"/>
</dbReference>
<dbReference type="PROSITE" id="PS00028">
    <property type="entry name" value="ZINC_FINGER_C2H2_1"/>
    <property type="match status" value="5"/>
</dbReference>
<dbReference type="FunFam" id="3.30.160.60:FF:000614">
    <property type="entry name" value="Zinc finger protein 142"/>
    <property type="match status" value="1"/>
</dbReference>
<keyword evidence="7" id="KW-0805">Transcription regulation</keyword>
<evidence type="ECO:0000256" key="7">
    <source>
        <dbReference type="ARBA" id="ARBA00023015"/>
    </source>
</evidence>
<evidence type="ECO:0000256" key="2">
    <source>
        <dbReference type="ARBA" id="ARBA00007746"/>
    </source>
</evidence>
<evidence type="ECO:0000256" key="3">
    <source>
        <dbReference type="ARBA" id="ARBA00022723"/>
    </source>
</evidence>
<evidence type="ECO:0000256" key="11">
    <source>
        <dbReference type="PROSITE-ProRule" id="PRU00042"/>
    </source>
</evidence>
<feature type="domain" description="C2H2-type" evidence="12">
    <location>
        <begin position="322"/>
        <end position="349"/>
    </location>
</feature>